<dbReference type="GO" id="GO:0008360">
    <property type="term" value="P:regulation of cell shape"/>
    <property type="evidence" value="ECO:0007669"/>
    <property type="project" value="UniProtKB-KW"/>
</dbReference>
<gene>
    <name evidence="12" type="ordered locus">Afer_0599</name>
</gene>
<dbReference type="KEGG" id="afo:Afer_0599"/>
<dbReference type="eggNOG" id="COG1181">
    <property type="taxonomic scope" value="Bacteria"/>
</dbReference>
<dbReference type="InterPro" id="IPR013815">
    <property type="entry name" value="ATP_grasp_subdomain_1"/>
</dbReference>
<dbReference type="Pfam" id="PF01820">
    <property type="entry name" value="Dala_Dala_lig_N"/>
    <property type="match status" value="1"/>
</dbReference>
<keyword evidence="6 10" id="KW-0067">ATP-binding</keyword>
<keyword evidence="13" id="KW-1185">Reference proteome</keyword>
<dbReference type="SUPFAM" id="SSF52440">
    <property type="entry name" value="PreATP-grasp domain"/>
    <property type="match status" value="1"/>
</dbReference>
<dbReference type="GO" id="GO:0005737">
    <property type="term" value="C:cytoplasm"/>
    <property type="evidence" value="ECO:0007669"/>
    <property type="project" value="UniProtKB-SubCell"/>
</dbReference>
<keyword evidence="5 10" id="KW-0547">Nucleotide-binding</keyword>
<comment type="similarity">
    <text evidence="2">Belongs to the D-alanine--D-alanine ligase family.</text>
</comment>
<dbReference type="HOGENOM" id="CLU_039268_0_1_11"/>
<keyword evidence="4 12" id="KW-0436">Ligase</keyword>
<evidence type="ECO:0000256" key="7">
    <source>
        <dbReference type="ARBA" id="ARBA00022960"/>
    </source>
</evidence>
<dbReference type="Gene3D" id="3.30.1490.20">
    <property type="entry name" value="ATP-grasp fold, A domain"/>
    <property type="match status" value="1"/>
</dbReference>
<name>C7LXU5_ACIFD</name>
<evidence type="ECO:0000256" key="9">
    <source>
        <dbReference type="ARBA" id="ARBA00023316"/>
    </source>
</evidence>
<dbReference type="Gene3D" id="3.30.470.20">
    <property type="entry name" value="ATP-grasp fold, B domain"/>
    <property type="match status" value="1"/>
</dbReference>
<dbReference type="SUPFAM" id="SSF56059">
    <property type="entry name" value="Glutathione synthetase ATP-binding domain-like"/>
    <property type="match status" value="1"/>
</dbReference>
<keyword evidence="8" id="KW-0573">Peptidoglycan synthesis</keyword>
<comment type="subcellular location">
    <subcellularLocation>
        <location evidence="1">Cytoplasm</location>
    </subcellularLocation>
</comment>
<dbReference type="EMBL" id="CP001631">
    <property type="protein sequence ID" value="ACU53553.1"/>
    <property type="molecule type" value="Genomic_DNA"/>
</dbReference>
<evidence type="ECO:0000256" key="3">
    <source>
        <dbReference type="ARBA" id="ARBA00022490"/>
    </source>
</evidence>
<dbReference type="InterPro" id="IPR011127">
    <property type="entry name" value="Dala_Dala_lig_N"/>
</dbReference>
<evidence type="ECO:0000256" key="4">
    <source>
        <dbReference type="ARBA" id="ARBA00022598"/>
    </source>
</evidence>
<dbReference type="Gene3D" id="3.40.50.20">
    <property type="match status" value="1"/>
</dbReference>
<feature type="domain" description="ATP-grasp" evidence="11">
    <location>
        <begin position="138"/>
        <end position="346"/>
    </location>
</feature>
<dbReference type="InterPro" id="IPR011095">
    <property type="entry name" value="Dala_Dala_lig_C"/>
</dbReference>
<dbReference type="PANTHER" id="PTHR23132:SF23">
    <property type="entry name" value="D-ALANINE--D-ALANINE LIGASE B"/>
    <property type="match status" value="1"/>
</dbReference>
<dbReference type="GO" id="GO:0005524">
    <property type="term" value="F:ATP binding"/>
    <property type="evidence" value="ECO:0007669"/>
    <property type="project" value="UniProtKB-UniRule"/>
</dbReference>
<dbReference type="Proteomes" id="UP000000771">
    <property type="component" value="Chromosome"/>
</dbReference>
<accession>C7LXU5</accession>
<dbReference type="PROSITE" id="PS00843">
    <property type="entry name" value="DALA_DALA_LIGASE_1"/>
    <property type="match status" value="1"/>
</dbReference>
<dbReference type="AlphaFoldDB" id="C7LXU5"/>
<evidence type="ECO:0000256" key="5">
    <source>
        <dbReference type="ARBA" id="ARBA00022741"/>
    </source>
</evidence>
<proteinExistence type="inferred from homology"/>
<dbReference type="OrthoDB" id="9813261at2"/>
<organism evidence="12 13">
    <name type="scientific">Acidimicrobium ferrooxidans (strain DSM 10331 / JCM 15462 / NBRC 103882 / ICP)</name>
    <dbReference type="NCBI Taxonomy" id="525909"/>
    <lineage>
        <taxon>Bacteria</taxon>
        <taxon>Bacillati</taxon>
        <taxon>Actinomycetota</taxon>
        <taxon>Acidimicrobiia</taxon>
        <taxon>Acidimicrobiales</taxon>
        <taxon>Acidimicrobiaceae</taxon>
        <taxon>Acidimicrobium</taxon>
    </lineage>
</organism>
<dbReference type="GO" id="GO:0009252">
    <property type="term" value="P:peptidoglycan biosynthetic process"/>
    <property type="evidence" value="ECO:0007669"/>
    <property type="project" value="UniProtKB-KW"/>
</dbReference>
<dbReference type="GO" id="GO:0046872">
    <property type="term" value="F:metal ion binding"/>
    <property type="evidence" value="ECO:0007669"/>
    <property type="project" value="InterPro"/>
</dbReference>
<dbReference type="PROSITE" id="PS50975">
    <property type="entry name" value="ATP_GRASP"/>
    <property type="match status" value="1"/>
</dbReference>
<evidence type="ECO:0000313" key="12">
    <source>
        <dbReference type="EMBL" id="ACU53553.1"/>
    </source>
</evidence>
<dbReference type="RefSeq" id="WP_015798048.1">
    <property type="nucleotide sequence ID" value="NC_013124.1"/>
</dbReference>
<evidence type="ECO:0000256" key="2">
    <source>
        <dbReference type="ARBA" id="ARBA00010871"/>
    </source>
</evidence>
<dbReference type="EC" id="6.3.2.4" evidence="12"/>
<dbReference type="GO" id="GO:0071555">
    <property type="term" value="P:cell wall organization"/>
    <property type="evidence" value="ECO:0007669"/>
    <property type="project" value="UniProtKB-KW"/>
</dbReference>
<evidence type="ECO:0000313" key="13">
    <source>
        <dbReference type="Proteomes" id="UP000000771"/>
    </source>
</evidence>
<evidence type="ECO:0000256" key="8">
    <source>
        <dbReference type="ARBA" id="ARBA00022984"/>
    </source>
</evidence>
<keyword evidence="7" id="KW-0133">Cell shape</keyword>
<dbReference type="InterPro" id="IPR000291">
    <property type="entry name" value="D-Ala_lig_Van_CS"/>
</dbReference>
<dbReference type="InterPro" id="IPR016185">
    <property type="entry name" value="PreATP-grasp_dom_sf"/>
</dbReference>
<evidence type="ECO:0000256" key="10">
    <source>
        <dbReference type="PROSITE-ProRule" id="PRU00409"/>
    </source>
</evidence>
<reference evidence="12 13" key="1">
    <citation type="journal article" date="2009" name="Stand. Genomic Sci.">
        <title>Complete genome sequence of Acidimicrobium ferrooxidans type strain (ICP).</title>
        <authorList>
            <person name="Clum A."/>
            <person name="Nolan M."/>
            <person name="Lang E."/>
            <person name="Glavina Del Rio T."/>
            <person name="Tice H."/>
            <person name="Copeland A."/>
            <person name="Cheng J.F."/>
            <person name="Lucas S."/>
            <person name="Chen F."/>
            <person name="Bruce D."/>
            <person name="Goodwin L."/>
            <person name="Pitluck S."/>
            <person name="Ivanova N."/>
            <person name="Mavrommatis K."/>
            <person name="Mikhailova N."/>
            <person name="Pati A."/>
            <person name="Chen A."/>
            <person name="Palaniappan K."/>
            <person name="Goker M."/>
            <person name="Spring S."/>
            <person name="Land M."/>
            <person name="Hauser L."/>
            <person name="Chang Y.J."/>
            <person name="Jeffries C.C."/>
            <person name="Chain P."/>
            <person name="Bristow J."/>
            <person name="Eisen J.A."/>
            <person name="Markowitz V."/>
            <person name="Hugenholtz P."/>
            <person name="Kyrpides N.C."/>
            <person name="Klenk H.P."/>
            <person name="Lapidus A."/>
        </authorList>
    </citation>
    <scope>NUCLEOTIDE SEQUENCE [LARGE SCALE GENOMIC DNA]</scope>
    <source>
        <strain evidence="13">DSM 10331 / JCM 15462 / NBRC 103882 / ICP</strain>
    </source>
</reference>
<dbReference type="Pfam" id="PF07478">
    <property type="entry name" value="Dala_Dala_lig_C"/>
    <property type="match status" value="1"/>
</dbReference>
<sequence length="369" mass="39472">MATTRVGVCFGGPSPEHDISILTGLQALRALAESGGSPVAIYWSKEGSFYRVEPSLEAEAYAGGVPAGARPLELVVGRDGGFVEPRGGLRPKRELLELDVVVNCCHGGPGEDGALQGALDLAGVRYTGPSARTAALGMDKLAFASLLRHHGIACLPREDGRRVTFDGPYIAKPRFGGSSIGIEVLEDRAQLEARMQRSEHFRDGMVVEPYRPDLMDVQVALRRFPTPTLSAIERPLRSAPGEPILTYREKYQPIGGMATAPRELPAAIAPELAETIRSLALSVGELLDSRGVMRVDFLASTEGECYVNEVNTIPGSLSHYLFVEPKIPFAAQLEADIREALERATYRPNVAGADGSVLRSAGSIAAKLA</sequence>
<dbReference type="GO" id="GO:0008716">
    <property type="term" value="F:D-alanine-D-alanine ligase activity"/>
    <property type="evidence" value="ECO:0007669"/>
    <property type="project" value="UniProtKB-EC"/>
</dbReference>
<dbReference type="InterPro" id="IPR011761">
    <property type="entry name" value="ATP-grasp"/>
</dbReference>
<evidence type="ECO:0000256" key="1">
    <source>
        <dbReference type="ARBA" id="ARBA00004496"/>
    </source>
</evidence>
<evidence type="ECO:0000259" key="11">
    <source>
        <dbReference type="PROSITE" id="PS50975"/>
    </source>
</evidence>
<keyword evidence="3" id="KW-0963">Cytoplasm</keyword>
<dbReference type="STRING" id="525909.Afer_0599"/>
<protein>
    <submittedName>
        <fullName evidence="12">D-alanine--D-alanine ligase</fullName>
        <ecNumber evidence="12">6.3.2.4</ecNumber>
    </submittedName>
</protein>
<keyword evidence="9" id="KW-0961">Cell wall biogenesis/degradation</keyword>
<evidence type="ECO:0000256" key="6">
    <source>
        <dbReference type="ARBA" id="ARBA00022840"/>
    </source>
</evidence>
<dbReference type="PANTHER" id="PTHR23132">
    <property type="entry name" value="D-ALANINE--D-ALANINE LIGASE"/>
    <property type="match status" value="1"/>
</dbReference>